<evidence type="ECO:0000259" key="4">
    <source>
        <dbReference type="PROSITE" id="PS50853"/>
    </source>
</evidence>
<dbReference type="InterPro" id="IPR036116">
    <property type="entry name" value="FN3_sf"/>
</dbReference>
<proteinExistence type="predicted"/>
<dbReference type="SUPFAM" id="SSF49265">
    <property type="entry name" value="Fibronectin type III"/>
    <property type="match status" value="1"/>
</dbReference>
<feature type="domain" description="Fibronectin type-III" evidence="4">
    <location>
        <begin position="81"/>
        <end position="179"/>
    </location>
</feature>
<dbReference type="Proteomes" id="UP000680365">
    <property type="component" value="Unassembled WGS sequence"/>
</dbReference>
<name>A0ABS5QLJ3_9BACT</name>
<comment type="caution">
    <text evidence="5">The sequence shown here is derived from an EMBL/GenBank/DDBJ whole genome shotgun (WGS) entry which is preliminary data.</text>
</comment>
<dbReference type="InterPro" id="IPR003961">
    <property type="entry name" value="FN3_dom"/>
</dbReference>
<evidence type="ECO:0000256" key="1">
    <source>
        <dbReference type="SAM" id="MobiDB-lite"/>
    </source>
</evidence>
<evidence type="ECO:0000313" key="6">
    <source>
        <dbReference type="Proteomes" id="UP000680365"/>
    </source>
</evidence>
<reference evidence="5 6" key="1">
    <citation type="journal article" date="2021" name="Nat. Commun.">
        <title>Reductive evolution and unique predatory mode in the CPR bacterium Vampirococcus lugosii.</title>
        <authorList>
            <person name="Moreira D."/>
            <person name="Zivanovic Y."/>
            <person name="Lopez-Archilla A.I."/>
            <person name="Iniesto M."/>
            <person name="Lopez-Garcia P."/>
        </authorList>
    </citation>
    <scope>NUCLEOTIDE SEQUENCE [LARGE SCALE GENOMIC DNA]</scope>
    <source>
        <strain evidence="5">Chiprana</strain>
    </source>
</reference>
<keyword evidence="2" id="KW-0472">Membrane</keyword>
<feature type="compositionally biased region" description="Basic and acidic residues" evidence="1">
    <location>
        <begin position="201"/>
        <end position="212"/>
    </location>
</feature>
<evidence type="ECO:0000256" key="2">
    <source>
        <dbReference type="SAM" id="Phobius"/>
    </source>
</evidence>
<feature type="region of interest" description="Disordered" evidence="1">
    <location>
        <begin position="179"/>
        <end position="219"/>
    </location>
</feature>
<dbReference type="Gene3D" id="2.60.40.10">
    <property type="entry name" value="Immunoglobulins"/>
    <property type="match status" value="1"/>
</dbReference>
<feature type="compositionally biased region" description="Acidic residues" evidence="1">
    <location>
        <begin position="179"/>
        <end position="200"/>
    </location>
</feature>
<evidence type="ECO:0000313" key="5">
    <source>
        <dbReference type="EMBL" id="MBS8121596.1"/>
    </source>
</evidence>
<keyword evidence="2" id="KW-1133">Transmembrane helix</keyword>
<keyword evidence="2" id="KW-0812">Transmembrane</keyword>
<feature type="transmembrane region" description="Helical" evidence="2">
    <location>
        <begin position="312"/>
        <end position="332"/>
    </location>
</feature>
<evidence type="ECO:0000256" key="3">
    <source>
        <dbReference type="SAM" id="SignalP"/>
    </source>
</evidence>
<sequence>MSKKLISLFIIMLGIFPLFTFSQDDLGDDTWGDDTWGDDTWGDEDIGEGLGDDTWGDGNDDWGDDDWGDDGWGDDAWGYSSNDTVELIEAKENSLILEIPLIEDANANTIFNYDVYYSTESDSINANREEVVGIDPNNNEVEINGLVSNTDYYVYVVPINTEGTEGTESEEFMFTTSEEVDDWGDDGWGDDSGDEDLGDDDTNHGAGDDSSKLKPSYTKEQGDIEITWTPIESADKVEVYLRHNDDSDFSRIGEANSSHGKFDIIVTRNGNYHVKLVPVNDMGEPVGDETTLTIKDINVDDKEPEIGDVPEVGPSLNILILFILLASFGYVYHRYRTNLQ</sequence>
<keyword evidence="3" id="KW-0732">Signal</keyword>
<organism evidence="5 6">
    <name type="scientific">Candidatus Vampirococcus lugosii</name>
    <dbReference type="NCBI Taxonomy" id="2789015"/>
    <lineage>
        <taxon>Bacteria</taxon>
        <taxon>Candidatus Absconditibacteriota</taxon>
        <taxon>Vampirococcus</taxon>
    </lineage>
</organism>
<gene>
    <name evidence="5" type="ORF">VAMP_9n280</name>
</gene>
<feature type="signal peptide" evidence="3">
    <location>
        <begin position="1"/>
        <end position="22"/>
    </location>
</feature>
<dbReference type="PROSITE" id="PS50853">
    <property type="entry name" value="FN3"/>
    <property type="match status" value="1"/>
</dbReference>
<dbReference type="CDD" id="cd00063">
    <property type="entry name" value="FN3"/>
    <property type="match status" value="1"/>
</dbReference>
<dbReference type="InterPro" id="IPR013783">
    <property type="entry name" value="Ig-like_fold"/>
</dbReference>
<feature type="chain" id="PRO_5045875596" description="Fibronectin type-III domain-containing protein" evidence="3">
    <location>
        <begin position="23"/>
        <end position="340"/>
    </location>
</feature>
<dbReference type="RefSeq" id="WP_213348283.1">
    <property type="nucleotide sequence ID" value="NZ_JAEDAM010000006.1"/>
</dbReference>
<dbReference type="EMBL" id="JAEDAM010000006">
    <property type="protein sequence ID" value="MBS8121596.1"/>
    <property type="molecule type" value="Genomic_DNA"/>
</dbReference>
<accession>A0ABS5QLJ3</accession>
<keyword evidence="6" id="KW-1185">Reference proteome</keyword>
<protein>
    <recommendedName>
        <fullName evidence="4">Fibronectin type-III domain-containing protein</fullName>
    </recommendedName>
</protein>